<reference evidence="1 3" key="1">
    <citation type="submission" date="2015-07" db="EMBL/GenBank/DDBJ databases">
        <title>Genome sequences of 64 non-O157:H7 Shiga toxin-producing Escherichia coli strains.</title>
        <authorList>
            <person name="Gonzalez-Escalona N."/>
            <person name="Toro M."/>
            <person name="Timme R."/>
            <person name="Payne J."/>
        </authorList>
    </citation>
    <scope>NUCLEOTIDE SEQUENCE [LARGE SCALE GENOMIC DNA]</scope>
    <source>
        <strain evidence="1 3">CFSAN026843</strain>
    </source>
</reference>
<gene>
    <name evidence="2" type="ORF">NCTC8603_04944</name>
    <name evidence="1" type="ORF">WR15_26600</name>
</gene>
<reference evidence="2 4" key="2">
    <citation type="submission" date="2018-06" db="EMBL/GenBank/DDBJ databases">
        <authorList>
            <consortium name="Pathogen Informatics"/>
            <person name="Doyle S."/>
        </authorList>
    </citation>
    <scope>NUCLEOTIDE SEQUENCE [LARGE SCALE GENOMIC DNA]</scope>
    <source>
        <strain evidence="2 4">NCTC8603</strain>
    </source>
</reference>
<proteinExistence type="predicted"/>
<dbReference type="AlphaFoldDB" id="A0A0B1JRE1"/>
<evidence type="ECO:0000313" key="3">
    <source>
        <dbReference type="Proteomes" id="UP000037564"/>
    </source>
</evidence>
<evidence type="ECO:0000313" key="2">
    <source>
        <dbReference type="EMBL" id="STK98097.1"/>
    </source>
</evidence>
<accession>A0A0B1JRE1</accession>
<dbReference type="Proteomes" id="UP000255153">
    <property type="component" value="Unassembled WGS sequence"/>
</dbReference>
<dbReference type="EMBL" id="LGZN01000105">
    <property type="protein sequence ID" value="KNF61432.1"/>
    <property type="molecule type" value="Genomic_DNA"/>
</dbReference>
<sequence length="102" mass="11315">MEEDISNAMEQLLDLTISLQTRINQAYSDLCDYTLSQCVISLMKVNVSLDDFISLVSDLELIEDDAKMCTQTITDTASTLKAASEEIQQLVDDLAKSAIFSK</sequence>
<dbReference type="PATRIC" id="fig|562.10853.peg.1316"/>
<protein>
    <submittedName>
        <fullName evidence="1">Transporter</fullName>
    </submittedName>
</protein>
<evidence type="ECO:0000313" key="1">
    <source>
        <dbReference type="EMBL" id="KNF61432.1"/>
    </source>
</evidence>
<dbReference type="RefSeq" id="WP_000390658.1">
    <property type="nucleotide sequence ID" value="NZ_AP027685.1"/>
</dbReference>
<evidence type="ECO:0000313" key="4">
    <source>
        <dbReference type="Proteomes" id="UP000255153"/>
    </source>
</evidence>
<dbReference type="EMBL" id="UGEE01000003">
    <property type="protein sequence ID" value="STK98097.1"/>
    <property type="molecule type" value="Genomic_DNA"/>
</dbReference>
<organism evidence="1 3">
    <name type="scientific">Escherichia coli</name>
    <dbReference type="NCBI Taxonomy" id="562"/>
    <lineage>
        <taxon>Bacteria</taxon>
        <taxon>Pseudomonadati</taxon>
        <taxon>Pseudomonadota</taxon>
        <taxon>Gammaproteobacteria</taxon>
        <taxon>Enterobacterales</taxon>
        <taxon>Enterobacteriaceae</taxon>
        <taxon>Escherichia</taxon>
    </lineage>
</organism>
<dbReference type="Proteomes" id="UP000037564">
    <property type="component" value="Unassembled WGS sequence"/>
</dbReference>
<name>A0A0B1JRE1_ECOLX</name>
<comment type="caution">
    <text evidence="1">The sequence shown here is derived from an EMBL/GenBank/DDBJ whole genome shotgun (WGS) entry which is preliminary data.</text>
</comment>